<comment type="caution">
    <text evidence="2">The sequence shown here is derived from an EMBL/GenBank/DDBJ whole genome shotgun (WGS) entry which is preliminary data.</text>
</comment>
<dbReference type="SUPFAM" id="SSF49299">
    <property type="entry name" value="PKD domain"/>
    <property type="match status" value="1"/>
</dbReference>
<reference evidence="2 3" key="1">
    <citation type="journal article" date="2016" name="Environ. Microbiol.">
        <title>Effector profiles distinguish formae speciales of Fusarium oxysporum.</title>
        <authorList>
            <person name="van Dam P."/>
            <person name="Fokkens L."/>
            <person name="Schmidt S.M."/>
            <person name="Linmans J.H."/>
            <person name="Kistler H.C."/>
            <person name="Ma L.J."/>
            <person name="Rep M."/>
        </authorList>
    </citation>
    <scope>NUCLEOTIDE SEQUENCE [LARGE SCALE GENOMIC DNA]</scope>
    <source>
        <strain evidence="2 3">Forc016</strain>
    </source>
</reference>
<sequence>MLHAVKQLLYWIGVIAVFANLAESLTSPIIVKGPSCQETNDGAVLVTADCVDSTFNTVIIDAQKDISTPIPHRRISGHFNGSKIDFNIYLPESEWKGRFFQLVYPLQNSTAEDAEIVFGAESGGYTNRVAGGGGYRADAAVAKLSRTIAMKYYEKPKSNIYGYIYGASGGSFVTAGAIENTLNVWQGGIPIVQAVPISDPNNFCLRALAGLTLRSQKDAIVNSVRPGTDTSPFVRLDAVGRQALREVTELGIPLDAFEDFEGIAGNRTDFLQTFRTMVIPTIESFDPSYFDDFWTKKGYLGTEKSKLGDFFRKSLYEYNATIQAVKVGDGGVPVAIKLNGVPPTPPEFGIQLIVKSKDGKSSLGTFTAQLDSRLKTAVIDLEQNSTVLALLTQGTQVNVNNRAWLAAATYHRHQVPTRDGFYAYDYLRDTDGQPKYPQREVLIGDTISFGASGGCSFNGNITTKVIVMDALQDFDALPWQATWYRAQVQKALGPRFNDNYRLHYVANADHFIDPVPQDQLTRIVAYNSAYQQHLRDLSVWVEKGQQPPDGTSFTVDNGQVKVPASAAQRKSIQPVVDLRVNGKERVTTKAGRRLPFSAHIEVPPKTGFVTSVEWDFDGTGKYIKGSLGTLQTVVDVKASHTYWKEGTYYPSVRVTSHRDGSTKDKFAQVANLGRMRVIVN</sequence>
<dbReference type="Proteomes" id="UP000219602">
    <property type="component" value="Chromosome 10"/>
</dbReference>
<evidence type="ECO:0000313" key="2">
    <source>
        <dbReference type="EMBL" id="PCD29652.1"/>
    </source>
</evidence>
<dbReference type="EMBL" id="MABQ02000008">
    <property type="protein sequence ID" value="PCD29652.1"/>
    <property type="molecule type" value="Genomic_DNA"/>
</dbReference>
<evidence type="ECO:0000256" key="1">
    <source>
        <dbReference type="SAM" id="SignalP"/>
    </source>
</evidence>
<dbReference type="STRING" id="327505.A0A2H3GZK9"/>
<evidence type="ECO:0000313" key="3">
    <source>
        <dbReference type="Proteomes" id="UP000219602"/>
    </source>
</evidence>
<gene>
    <name evidence="2" type="ORF">AU210_012183</name>
</gene>
<reference evidence="2 3" key="2">
    <citation type="journal article" date="2017" name="Sci. Rep.">
        <title>A mobile pathogenicity chromosome in Fusarium oxysporum for infection of multiple cucurbit species.</title>
        <authorList>
            <person name="van Dam P."/>
            <person name="Fokkens L."/>
            <person name="Ayukawa Y."/>
            <person name="van der Gragt M."/>
            <person name="Ter Horst A."/>
            <person name="Brankovics B."/>
            <person name="Houterman P.M."/>
            <person name="Arie T."/>
            <person name="Rep M."/>
        </authorList>
    </citation>
    <scope>NUCLEOTIDE SEQUENCE [LARGE SCALE GENOMIC DNA]</scope>
    <source>
        <strain evidence="2 3">Forc016</strain>
    </source>
</reference>
<feature type="chain" id="PRO_5013944211" description="PKD domain-containing protein" evidence="1">
    <location>
        <begin position="25"/>
        <end position="680"/>
    </location>
</feature>
<dbReference type="InterPro" id="IPR035986">
    <property type="entry name" value="PKD_dom_sf"/>
</dbReference>
<proteinExistence type="predicted"/>
<accession>A0A2H3GZK9</accession>
<evidence type="ECO:0008006" key="4">
    <source>
        <dbReference type="Google" id="ProtNLM"/>
    </source>
</evidence>
<protein>
    <recommendedName>
        <fullName evidence="4">PKD domain-containing protein</fullName>
    </recommendedName>
</protein>
<organism evidence="2 3">
    <name type="scientific">Fusarium oxysporum f. sp. radicis-cucumerinum</name>
    <dbReference type="NCBI Taxonomy" id="327505"/>
    <lineage>
        <taxon>Eukaryota</taxon>
        <taxon>Fungi</taxon>
        <taxon>Dikarya</taxon>
        <taxon>Ascomycota</taxon>
        <taxon>Pezizomycotina</taxon>
        <taxon>Sordariomycetes</taxon>
        <taxon>Hypocreomycetidae</taxon>
        <taxon>Hypocreales</taxon>
        <taxon>Nectriaceae</taxon>
        <taxon>Fusarium</taxon>
        <taxon>Fusarium oxysporum species complex</taxon>
    </lineage>
</organism>
<dbReference type="AlphaFoldDB" id="A0A2H3GZK9"/>
<dbReference type="CDD" id="cd00146">
    <property type="entry name" value="PKD"/>
    <property type="match status" value="1"/>
</dbReference>
<name>A0A2H3GZK9_FUSOX</name>
<keyword evidence="1" id="KW-0732">Signal</keyword>
<dbReference type="Gene3D" id="2.60.40.10">
    <property type="entry name" value="Immunoglobulins"/>
    <property type="match status" value="1"/>
</dbReference>
<feature type="signal peptide" evidence="1">
    <location>
        <begin position="1"/>
        <end position="24"/>
    </location>
</feature>
<dbReference type="InterPro" id="IPR013783">
    <property type="entry name" value="Ig-like_fold"/>
</dbReference>